<evidence type="ECO:0000313" key="1">
    <source>
        <dbReference type="EMBL" id="RSL59361.1"/>
    </source>
</evidence>
<reference evidence="1 2" key="1">
    <citation type="submission" date="2017-06" db="EMBL/GenBank/DDBJ databases">
        <title>Comparative genomic analysis of Ambrosia Fusariam Clade fungi.</title>
        <authorList>
            <person name="Stajich J.E."/>
            <person name="Carrillo J."/>
            <person name="Kijimoto T."/>
            <person name="Eskalen A."/>
            <person name="O'Donnell K."/>
            <person name="Kasson M."/>
        </authorList>
    </citation>
    <scope>NUCLEOTIDE SEQUENCE [LARGE SCALE GENOMIC DNA]</scope>
    <source>
        <strain evidence="1 2">NRRL62584</strain>
    </source>
</reference>
<comment type="caution">
    <text evidence="1">The sequence shown here is derived from an EMBL/GenBank/DDBJ whole genome shotgun (WGS) entry which is preliminary data.</text>
</comment>
<dbReference type="AlphaFoldDB" id="A0A428Q253"/>
<dbReference type="EMBL" id="NKCI01000066">
    <property type="protein sequence ID" value="RSL59361.1"/>
    <property type="molecule type" value="Genomic_DNA"/>
</dbReference>
<gene>
    <name evidence="1" type="ORF">CEP54_007306</name>
</gene>
<accession>A0A428Q253</accession>
<dbReference type="Proteomes" id="UP000288168">
    <property type="component" value="Unassembled WGS sequence"/>
</dbReference>
<dbReference type="OrthoDB" id="3780330at2759"/>
<sequence>MGERLKRFFRGRALDGSPVIQTSSSGPPRLFTMIIAASRALTLLVSIVLCALIDDVQGTGKGSKKSYVLPESEPRISGNLQVKVDWPLVANKWPSQSTSVSSLSHHWVTTSHIKSIHKPLSDGQLLQLAIDAYGEMVDAIKAYGASQDVRPSVMTALAFDDEVILASSQKGYGSHSYDLEHTPVYSALKLCQLAKVTSEPVGRLGGNQAMCGQVTALQLYHRQYPGRKDLKGRNARIVTVSSQESTEGNKNGNKVGQVKWVGTCPQPATQGGPMADWGCNEVLGHQRVRKIASPETRGRKYVAQPYDIKGAEKRQIQLCQ</sequence>
<proteinExistence type="predicted"/>
<evidence type="ECO:0000313" key="2">
    <source>
        <dbReference type="Proteomes" id="UP000288168"/>
    </source>
</evidence>
<protein>
    <submittedName>
        <fullName evidence="1">Uncharacterized protein</fullName>
    </submittedName>
</protein>
<keyword evidence="2" id="KW-1185">Reference proteome</keyword>
<name>A0A428Q253_9HYPO</name>
<organism evidence="1 2">
    <name type="scientific">Fusarium duplospermum</name>
    <dbReference type="NCBI Taxonomy" id="1325734"/>
    <lineage>
        <taxon>Eukaryota</taxon>
        <taxon>Fungi</taxon>
        <taxon>Dikarya</taxon>
        <taxon>Ascomycota</taxon>
        <taxon>Pezizomycotina</taxon>
        <taxon>Sordariomycetes</taxon>
        <taxon>Hypocreomycetidae</taxon>
        <taxon>Hypocreales</taxon>
        <taxon>Nectriaceae</taxon>
        <taxon>Fusarium</taxon>
        <taxon>Fusarium solani species complex</taxon>
    </lineage>
</organism>